<evidence type="ECO:0000313" key="3">
    <source>
        <dbReference type="Proteomes" id="UP000275078"/>
    </source>
</evidence>
<feature type="compositionally biased region" description="Low complexity" evidence="1">
    <location>
        <begin position="11"/>
        <end position="24"/>
    </location>
</feature>
<dbReference type="OrthoDB" id="5397723at2759"/>
<feature type="region of interest" description="Disordered" evidence="1">
    <location>
        <begin position="1"/>
        <end position="24"/>
    </location>
</feature>
<protein>
    <submittedName>
        <fullName evidence="2">Uncharacterized protein</fullName>
    </submittedName>
</protein>
<accession>A0A3N4IMF0</accession>
<keyword evidence="3" id="KW-1185">Reference proteome</keyword>
<dbReference type="Proteomes" id="UP000275078">
    <property type="component" value="Unassembled WGS sequence"/>
</dbReference>
<dbReference type="EMBL" id="ML119647">
    <property type="protein sequence ID" value="RPA87305.1"/>
    <property type="molecule type" value="Genomic_DNA"/>
</dbReference>
<reference evidence="2 3" key="1">
    <citation type="journal article" date="2018" name="Nat. Ecol. Evol.">
        <title>Pezizomycetes genomes reveal the molecular basis of ectomycorrhizal truffle lifestyle.</title>
        <authorList>
            <person name="Murat C."/>
            <person name="Payen T."/>
            <person name="Noel B."/>
            <person name="Kuo A."/>
            <person name="Morin E."/>
            <person name="Chen J."/>
            <person name="Kohler A."/>
            <person name="Krizsan K."/>
            <person name="Balestrini R."/>
            <person name="Da Silva C."/>
            <person name="Montanini B."/>
            <person name="Hainaut M."/>
            <person name="Levati E."/>
            <person name="Barry K.W."/>
            <person name="Belfiori B."/>
            <person name="Cichocki N."/>
            <person name="Clum A."/>
            <person name="Dockter R.B."/>
            <person name="Fauchery L."/>
            <person name="Guy J."/>
            <person name="Iotti M."/>
            <person name="Le Tacon F."/>
            <person name="Lindquist E.A."/>
            <person name="Lipzen A."/>
            <person name="Malagnac F."/>
            <person name="Mello A."/>
            <person name="Molinier V."/>
            <person name="Miyauchi S."/>
            <person name="Poulain J."/>
            <person name="Riccioni C."/>
            <person name="Rubini A."/>
            <person name="Sitrit Y."/>
            <person name="Splivallo R."/>
            <person name="Traeger S."/>
            <person name="Wang M."/>
            <person name="Zifcakova L."/>
            <person name="Wipf D."/>
            <person name="Zambonelli A."/>
            <person name="Paolocci F."/>
            <person name="Nowrousian M."/>
            <person name="Ottonello S."/>
            <person name="Baldrian P."/>
            <person name="Spatafora J.W."/>
            <person name="Henrissat B."/>
            <person name="Nagy L.G."/>
            <person name="Aury J.M."/>
            <person name="Wincker P."/>
            <person name="Grigoriev I.V."/>
            <person name="Bonfante P."/>
            <person name="Martin F.M."/>
        </authorList>
    </citation>
    <scope>NUCLEOTIDE SEQUENCE [LARGE SCALE GENOMIC DNA]</scope>
    <source>
        <strain evidence="2 3">RN42</strain>
    </source>
</reference>
<name>A0A3N4IMF0_ASCIM</name>
<evidence type="ECO:0000256" key="1">
    <source>
        <dbReference type="SAM" id="MobiDB-lite"/>
    </source>
</evidence>
<organism evidence="2 3">
    <name type="scientific">Ascobolus immersus RN42</name>
    <dbReference type="NCBI Taxonomy" id="1160509"/>
    <lineage>
        <taxon>Eukaryota</taxon>
        <taxon>Fungi</taxon>
        <taxon>Dikarya</taxon>
        <taxon>Ascomycota</taxon>
        <taxon>Pezizomycotina</taxon>
        <taxon>Pezizomycetes</taxon>
        <taxon>Pezizales</taxon>
        <taxon>Ascobolaceae</taxon>
        <taxon>Ascobolus</taxon>
    </lineage>
</organism>
<gene>
    <name evidence="2" type="ORF">BJ508DRAFT_301408</name>
</gene>
<dbReference type="AlphaFoldDB" id="A0A3N4IMF0"/>
<feature type="compositionally biased region" description="Low complexity" evidence="1">
    <location>
        <begin position="74"/>
        <end position="99"/>
    </location>
</feature>
<evidence type="ECO:0000313" key="2">
    <source>
        <dbReference type="EMBL" id="RPA87305.1"/>
    </source>
</evidence>
<feature type="region of interest" description="Disordered" evidence="1">
    <location>
        <begin position="66"/>
        <end position="117"/>
    </location>
</feature>
<proteinExistence type="predicted"/>
<sequence length="134" mass="14096">MYISFESRGITSTPRGVVVTPPSVTPPAVSIEGSCVTQCERDRCKSPTQRASALLAKVAAPLQTSDRASGVVNPLAPSLPSSTSSSPSSSPPGVGAHSSFFRNNLPESPNGGYVSFPDFEELYNGDYKSDDEKQ</sequence>